<proteinExistence type="predicted"/>
<reference evidence="1 2" key="1">
    <citation type="submission" date="2023-05" db="EMBL/GenBank/DDBJ databases">
        <title>Metabolic capabilities are highly conserved among human nasal-associated Corynebacterium species in pangenomic analyses.</title>
        <authorList>
            <person name="Tran T.H."/>
            <person name="Roberts A.Q."/>
            <person name="Escapa I.F."/>
            <person name="Gao W."/>
            <person name="Conlan S."/>
            <person name="Kong H."/>
            <person name="Segre J.A."/>
            <person name="Kelly M.S."/>
            <person name="Lemon K.P."/>
        </authorList>
    </citation>
    <scope>NUCLEOTIDE SEQUENCE [LARGE SCALE GENOMIC DNA]</scope>
    <source>
        <strain evidence="1 2">KPL3802</strain>
    </source>
</reference>
<dbReference type="Proteomes" id="UP001239414">
    <property type="component" value="Unassembled WGS sequence"/>
</dbReference>
<comment type="caution">
    <text evidence="1">The sequence shown here is derived from an EMBL/GenBank/DDBJ whole genome shotgun (WGS) entry which is preliminary data.</text>
</comment>
<keyword evidence="2" id="KW-1185">Reference proteome</keyword>
<organism evidence="1 2">
    <name type="scientific">Corynebacterium accolens</name>
    <dbReference type="NCBI Taxonomy" id="38284"/>
    <lineage>
        <taxon>Bacteria</taxon>
        <taxon>Bacillati</taxon>
        <taxon>Actinomycetota</taxon>
        <taxon>Actinomycetes</taxon>
        <taxon>Mycobacteriales</taxon>
        <taxon>Corynebacteriaceae</taxon>
        <taxon>Corynebacterium</taxon>
    </lineage>
</organism>
<sequence>MRDKVAASYDQAVDYRDSFTDPIRQLETELDELNTQRRNEEGLKRSMDFLDSLGISTTADEAMVARIH</sequence>
<dbReference type="RefSeq" id="WP_284610918.1">
    <property type="nucleotide sequence ID" value="NZ_JASNUO010000028.1"/>
</dbReference>
<name>A0ABT7FTK0_9CORY</name>
<dbReference type="EMBL" id="JASNUO010000028">
    <property type="protein sequence ID" value="MDK4248752.1"/>
    <property type="molecule type" value="Genomic_DNA"/>
</dbReference>
<protein>
    <submittedName>
        <fullName evidence="1">Uncharacterized protein</fullName>
    </submittedName>
</protein>
<evidence type="ECO:0000313" key="2">
    <source>
        <dbReference type="Proteomes" id="UP001239414"/>
    </source>
</evidence>
<evidence type="ECO:0000313" key="1">
    <source>
        <dbReference type="EMBL" id="MDK4248752.1"/>
    </source>
</evidence>
<accession>A0ABT7FTK0</accession>
<gene>
    <name evidence="1" type="ORF">QPX34_12205</name>
</gene>